<dbReference type="GO" id="GO:0009986">
    <property type="term" value="C:cell surface"/>
    <property type="evidence" value="ECO:0007669"/>
    <property type="project" value="UniProtKB-SubCell"/>
</dbReference>
<keyword evidence="5 8" id="KW-0732">Signal</keyword>
<name>A0A1Z9YZN7_9GAMM</name>
<protein>
    <recommendedName>
        <fullName evidence="9">Trimeric autotransporter adhesin YadA-like C-terminal membrane anchor domain-containing protein</fullName>
    </recommendedName>
</protein>
<evidence type="ECO:0000256" key="1">
    <source>
        <dbReference type="ARBA" id="ARBA00004241"/>
    </source>
</evidence>
<organism evidence="10 11">
    <name type="scientific">Acinetobacter populi</name>
    <dbReference type="NCBI Taxonomy" id="1582270"/>
    <lineage>
        <taxon>Bacteria</taxon>
        <taxon>Pseudomonadati</taxon>
        <taxon>Pseudomonadota</taxon>
        <taxon>Gammaproteobacteria</taxon>
        <taxon>Moraxellales</taxon>
        <taxon>Moraxellaceae</taxon>
        <taxon>Acinetobacter</taxon>
    </lineage>
</organism>
<dbReference type="Pfam" id="PF03895">
    <property type="entry name" value="YadA_anchor"/>
    <property type="match status" value="1"/>
</dbReference>
<feature type="chain" id="PRO_5012961992" description="Trimeric autotransporter adhesin YadA-like C-terminal membrane anchor domain-containing protein" evidence="8">
    <location>
        <begin position="22"/>
        <end position="559"/>
    </location>
</feature>
<evidence type="ECO:0000256" key="4">
    <source>
        <dbReference type="ARBA" id="ARBA00022692"/>
    </source>
</evidence>
<dbReference type="Proteomes" id="UP000196536">
    <property type="component" value="Unassembled WGS sequence"/>
</dbReference>
<dbReference type="OrthoDB" id="6713166at2"/>
<dbReference type="RefSeq" id="WP_140404415.1">
    <property type="nucleotide sequence ID" value="NZ_NEXX01000002.1"/>
</dbReference>
<dbReference type="Gene3D" id="3.30.1300.30">
    <property type="entry name" value="GSPII I/J protein-like"/>
    <property type="match status" value="1"/>
</dbReference>
<evidence type="ECO:0000313" key="10">
    <source>
        <dbReference type="EMBL" id="OUY07683.1"/>
    </source>
</evidence>
<evidence type="ECO:0000256" key="3">
    <source>
        <dbReference type="ARBA" id="ARBA00022452"/>
    </source>
</evidence>
<dbReference type="SUPFAM" id="SSF54523">
    <property type="entry name" value="Pili subunits"/>
    <property type="match status" value="1"/>
</dbReference>
<dbReference type="AlphaFoldDB" id="A0A1Z9YZN7"/>
<keyword evidence="6" id="KW-0472">Membrane</keyword>
<evidence type="ECO:0000256" key="2">
    <source>
        <dbReference type="ARBA" id="ARBA00004442"/>
    </source>
</evidence>
<feature type="domain" description="Trimeric autotransporter adhesin YadA-like C-terminal membrane anchor" evidence="9">
    <location>
        <begin position="500"/>
        <end position="556"/>
    </location>
</feature>
<keyword evidence="4" id="KW-0812">Transmembrane</keyword>
<dbReference type="EMBL" id="NEXX01000002">
    <property type="protein sequence ID" value="OUY07683.1"/>
    <property type="molecule type" value="Genomic_DNA"/>
</dbReference>
<dbReference type="InterPro" id="IPR045584">
    <property type="entry name" value="Pilin-like"/>
</dbReference>
<sequence length="559" mass="57770">MKKTLLALSLTMGVFAGQTYAAPITSEADVYKYADAQGNTILKVEIRNGNDEIISTGAYTLVNNELVAYTGDTSKYSTLISGGQVAAEYEEGDVTIGGQTNTKNDYWSYSTLTTSGFDFNLEGQLVDSNGVVIDELDAYKSGRNDTLALKDVEVGNLEAANQVEAVRNFTLSSSSKNAQGLISRDGSSVTAVTGNGIALVKNSEGTEIDVTKGTATKTVTITGSKESSKELKAYTTANNNKVFQIGDEYYSVGNNGQLTTFTGNTSSLTQYAAGVADQFGGGTTNKSVNTAFVSNENVTYGESVSSQANAGTITLGSTDPNLVQDLGVNYTLGTAGDVVETSKSVVTGIIDTNETTGNTYGLEATTTKDGIVTDKTTITAAGISTTGTINASDYQVNGVSITESLNNAVTQAQDAANGVKEAAITESNTYTDTREASIRTDYAAADAKTLTDANAYTDAAVSSFQSNVNRISKKLDDVEKTAYRGVAIALAAQQQVPNIKPGQFAVFGGVGHYEGESAGALGLVSALADGRTSISAALGVAGSGEVGGRVGVAYVFGGN</sequence>
<evidence type="ECO:0000256" key="6">
    <source>
        <dbReference type="ARBA" id="ARBA00023136"/>
    </source>
</evidence>
<evidence type="ECO:0000313" key="11">
    <source>
        <dbReference type="Proteomes" id="UP000196536"/>
    </source>
</evidence>
<accession>A0A1Z9YZN7</accession>
<keyword evidence="7" id="KW-0998">Cell outer membrane</keyword>
<evidence type="ECO:0000256" key="8">
    <source>
        <dbReference type="SAM" id="SignalP"/>
    </source>
</evidence>
<evidence type="ECO:0000259" key="9">
    <source>
        <dbReference type="Pfam" id="PF03895"/>
    </source>
</evidence>
<keyword evidence="11" id="KW-1185">Reference proteome</keyword>
<comment type="caution">
    <text evidence="10">The sequence shown here is derived from an EMBL/GenBank/DDBJ whole genome shotgun (WGS) entry which is preliminary data.</text>
</comment>
<keyword evidence="3" id="KW-1134">Transmembrane beta strand</keyword>
<comment type="subcellular location">
    <subcellularLocation>
        <location evidence="2">Cell outer membrane</location>
    </subcellularLocation>
    <subcellularLocation>
        <location evidence="1">Cell surface</location>
    </subcellularLocation>
</comment>
<evidence type="ECO:0000256" key="5">
    <source>
        <dbReference type="ARBA" id="ARBA00022729"/>
    </source>
</evidence>
<reference evidence="10 11" key="1">
    <citation type="submission" date="2017-05" db="EMBL/GenBank/DDBJ databases">
        <title>Acinetobacter populi ANC 5415 (= PBJ7), whole genome shotgun sequencing project.</title>
        <authorList>
            <person name="Nemec A."/>
            <person name="Radolfova-Krizova L."/>
        </authorList>
    </citation>
    <scope>NUCLEOTIDE SEQUENCE [LARGE SCALE GENOMIC DNA]</scope>
    <source>
        <strain evidence="10 11">PBJ7</strain>
    </source>
</reference>
<evidence type="ECO:0000256" key="7">
    <source>
        <dbReference type="ARBA" id="ARBA00023237"/>
    </source>
</evidence>
<proteinExistence type="predicted"/>
<gene>
    <name evidence="10" type="ORF">CAP51_08055</name>
</gene>
<dbReference type="InterPro" id="IPR005594">
    <property type="entry name" value="YadA_C"/>
</dbReference>
<feature type="signal peptide" evidence="8">
    <location>
        <begin position="1"/>
        <end position="21"/>
    </location>
</feature>
<dbReference type="GO" id="GO:0009279">
    <property type="term" value="C:cell outer membrane"/>
    <property type="evidence" value="ECO:0007669"/>
    <property type="project" value="UniProtKB-SubCell"/>
</dbReference>